<evidence type="ECO:0000313" key="1">
    <source>
        <dbReference type="EMBL" id="OGI66038.1"/>
    </source>
</evidence>
<dbReference type="EMBL" id="MFTP01000007">
    <property type="protein sequence ID" value="OGI66038.1"/>
    <property type="molecule type" value="Genomic_DNA"/>
</dbReference>
<protein>
    <submittedName>
        <fullName evidence="1">Uncharacterized protein</fullName>
    </submittedName>
</protein>
<name>A0A1F6V8T1_9BACT</name>
<dbReference type="Proteomes" id="UP000177370">
    <property type="component" value="Unassembled WGS sequence"/>
</dbReference>
<organism evidence="1 2">
    <name type="scientific">Candidatus Nomurabacteria bacterium RIFCSPHIGHO2_01_FULL_40_24b</name>
    <dbReference type="NCBI Taxonomy" id="1801739"/>
    <lineage>
        <taxon>Bacteria</taxon>
        <taxon>Candidatus Nomuraibacteriota</taxon>
    </lineage>
</organism>
<sequence>MSYYISFAEVLAPEEDGGERRMRRPILCFPGGRRGLPPPGWLVGHFPQKMTVSRQEGGGEDKVRIEKKPKLNLTSEFNEVYFSEMGEAEATHSRDPRKINLGGETCKVSEPLNSCYILPLGIDF</sequence>
<reference evidence="1 2" key="1">
    <citation type="journal article" date="2016" name="Nat. Commun.">
        <title>Thousands of microbial genomes shed light on interconnected biogeochemical processes in an aquifer system.</title>
        <authorList>
            <person name="Anantharaman K."/>
            <person name="Brown C.T."/>
            <person name="Hug L.A."/>
            <person name="Sharon I."/>
            <person name="Castelle C.J."/>
            <person name="Probst A.J."/>
            <person name="Thomas B.C."/>
            <person name="Singh A."/>
            <person name="Wilkins M.J."/>
            <person name="Karaoz U."/>
            <person name="Brodie E.L."/>
            <person name="Williams K.H."/>
            <person name="Hubbard S.S."/>
            <person name="Banfield J.F."/>
        </authorList>
    </citation>
    <scope>NUCLEOTIDE SEQUENCE [LARGE SCALE GENOMIC DNA]</scope>
</reference>
<comment type="caution">
    <text evidence="1">The sequence shown here is derived from an EMBL/GenBank/DDBJ whole genome shotgun (WGS) entry which is preliminary data.</text>
</comment>
<proteinExistence type="predicted"/>
<accession>A0A1F6V8T1</accession>
<dbReference type="AlphaFoldDB" id="A0A1F6V8T1"/>
<evidence type="ECO:0000313" key="2">
    <source>
        <dbReference type="Proteomes" id="UP000177370"/>
    </source>
</evidence>
<gene>
    <name evidence="1" type="ORF">A2647_01415</name>
</gene>